<evidence type="ECO:0000256" key="3">
    <source>
        <dbReference type="ARBA" id="ARBA00022989"/>
    </source>
</evidence>
<dbReference type="Gene3D" id="1.20.1720.10">
    <property type="entry name" value="Multidrug resistance protein D"/>
    <property type="match status" value="1"/>
</dbReference>
<dbReference type="InterPro" id="IPR020846">
    <property type="entry name" value="MFS_dom"/>
</dbReference>
<dbReference type="CDD" id="cd17321">
    <property type="entry name" value="MFS_MMR_MDR_like"/>
    <property type="match status" value="1"/>
</dbReference>
<comment type="caution">
    <text evidence="8">The sequence shown here is derived from an EMBL/GenBank/DDBJ whole genome shotgun (WGS) entry which is preliminary data.</text>
</comment>
<keyword evidence="5" id="KW-0046">Antibiotic resistance</keyword>
<comment type="subcellular location">
    <subcellularLocation>
        <location evidence="1">Cell membrane</location>
        <topology evidence="1">Multi-pass membrane protein</topology>
    </subcellularLocation>
</comment>
<accession>S4NS90</accession>
<dbReference type="GO" id="GO:0005886">
    <property type="term" value="C:plasma membrane"/>
    <property type="evidence" value="ECO:0007669"/>
    <property type="project" value="UniProtKB-SubCell"/>
</dbReference>
<dbReference type="PANTHER" id="PTHR42718:SF42">
    <property type="entry name" value="EXPORT PROTEIN"/>
    <property type="match status" value="1"/>
</dbReference>
<name>S4NS90_9ACTN</name>
<dbReference type="PANTHER" id="PTHR42718">
    <property type="entry name" value="MAJOR FACILITATOR SUPERFAMILY MULTIDRUG TRANSPORTER MFSC"/>
    <property type="match status" value="1"/>
</dbReference>
<evidence type="ECO:0000256" key="1">
    <source>
        <dbReference type="ARBA" id="ARBA00004651"/>
    </source>
</evidence>
<organism evidence="8 9">
    <name type="scientific">Streptomyces afghaniensis 772</name>
    <dbReference type="NCBI Taxonomy" id="1283301"/>
    <lineage>
        <taxon>Bacteria</taxon>
        <taxon>Bacillati</taxon>
        <taxon>Actinomycetota</taxon>
        <taxon>Actinomycetes</taxon>
        <taxon>Kitasatosporales</taxon>
        <taxon>Streptomycetaceae</taxon>
        <taxon>Streptomyces</taxon>
    </lineage>
</organism>
<evidence type="ECO:0000313" key="8">
    <source>
        <dbReference type="EMBL" id="EPJ41344.1"/>
    </source>
</evidence>
<dbReference type="PATRIC" id="fig|1283301.3.peg.1562"/>
<evidence type="ECO:0000256" key="4">
    <source>
        <dbReference type="ARBA" id="ARBA00023136"/>
    </source>
</evidence>
<keyword evidence="4 6" id="KW-0472">Membrane</keyword>
<evidence type="ECO:0000313" key="9">
    <source>
        <dbReference type="Proteomes" id="UP000015001"/>
    </source>
</evidence>
<dbReference type="GO" id="GO:0046677">
    <property type="term" value="P:response to antibiotic"/>
    <property type="evidence" value="ECO:0007669"/>
    <property type="project" value="UniProtKB-KW"/>
</dbReference>
<dbReference type="Pfam" id="PF07690">
    <property type="entry name" value="MFS_1"/>
    <property type="match status" value="1"/>
</dbReference>
<dbReference type="PROSITE" id="PS50850">
    <property type="entry name" value="MFS"/>
    <property type="match status" value="1"/>
</dbReference>
<dbReference type="PRINTS" id="PR01036">
    <property type="entry name" value="TCRTETB"/>
</dbReference>
<evidence type="ECO:0000259" key="7">
    <source>
        <dbReference type="PROSITE" id="PS50850"/>
    </source>
</evidence>
<protein>
    <submittedName>
        <fullName evidence="8">Putative Multidrug resistance protein stp</fullName>
    </submittedName>
</protein>
<feature type="transmembrane region" description="Helical" evidence="6">
    <location>
        <begin position="145"/>
        <end position="164"/>
    </location>
</feature>
<feature type="transmembrane region" description="Helical" evidence="6">
    <location>
        <begin position="176"/>
        <end position="196"/>
    </location>
</feature>
<evidence type="ECO:0000256" key="5">
    <source>
        <dbReference type="ARBA" id="ARBA00023251"/>
    </source>
</evidence>
<feature type="transmembrane region" description="Helical" evidence="6">
    <location>
        <begin position="120"/>
        <end position="138"/>
    </location>
</feature>
<dbReference type="EMBL" id="AOPY01001324">
    <property type="protein sequence ID" value="EPJ41344.1"/>
    <property type="molecule type" value="Genomic_DNA"/>
</dbReference>
<dbReference type="GO" id="GO:0022857">
    <property type="term" value="F:transmembrane transporter activity"/>
    <property type="evidence" value="ECO:0007669"/>
    <property type="project" value="InterPro"/>
</dbReference>
<dbReference type="InterPro" id="IPR011701">
    <property type="entry name" value="MFS"/>
</dbReference>
<dbReference type="RefSeq" id="WP_020270577.1">
    <property type="nucleotide sequence ID" value="NZ_KE354067.1"/>
</dbReference>
<feature type="transmembrane region" description="Helical" evidence="6">
    <location>
        <begin position="56"/>
        <end position="76"/>
    </location>
</feature>
<keyword evidence="9" id="KW-1185">Reference proteome</keyword>
<keyword evidence="3 6" id="KW-1133">Transmembrane helix</keyword>
<dbReference type="HOGENOM" id="CLU_000960_10_6_11"/>
<sequence length="230" mass="23270">MTQDVHQEPSAGTGPAPGSGWLLATTSLAAVLMTLDITVVNVALPEIAADLDAGLTGLQWVVNAYTLVFAALLLPAGALSDRSGRRRMFLTGVALFTAASAGCGAAPGVGTLIACRALQGLGGAMVMSTALALIAGAYEGRRRQSAIGMFSAAGGVAAALGPLVGGAVVEGLDWRWIFYLNLPVGVLILVATVLRVPRDRTGELPRPEGRFDVGGLLLAAGGCSASTTAW</sequence>
<dbReference type="Proteomes" id="UP000015001">
    <property type="component" value="Unassembled WGS sequence"/>
</dbReference>
<dbReference type="InterPro" id="IPR036259">
    <property type="entry name" value="MFS_trans_sf"/>
</dbReference>
<feature type="transmembrane region" description="Helical" evidence="6">
    <location>
        <begin position="88"/>
        <end position="114"/>
    </location>
</feature>
<gene>
    <name evidence="8" type="ORF">STAFG_1582</name>
</gene>
<evidence type="ECO:0000256" key="6">
    <source>
        <dbReference type="SAM" id="Phobius"/>
    </source>
</evidence>
<keyword evidence="2 6" id="KW-0812">Transmembrane</keyword>
<reference evidence="8 9" key="1">
    <citation type="submission" date="2013-02" db="EMBL/GenBank/DDBJ databases">
        <title>Draft Genome Sequence of Streptomyces afghaniensis, Which Produces Compounds of the Julimycin B-Complex.</title>
        <authorList>
            <person name="Gruening B.A."/>
            <person name="Praeg A."/>
            <person name="Erxleben A."/>
            <person name="Guenther S."/>
            <person name="Fiedler H.-P."/>
            <person name="Goodfellow M."/>
            <person name="Mueller M."/>
        </authorList>
    </citation>
    <scope>NUCLEOTIDE SEQUENCE [LARGE SCALE GENOMIC DNA]</scope>
    <source>
        <strain evidence="8 9">772</strain>
    </source>
</reference>
<evidence type="ECO:0000256" key="2">
    <source>
        <dbReference type="ARBA" id="ARBA00022692"/>
    </source>
</evidence>
<feature type="domain" description="Major facilitator superfamily (MFS) profile" evidence="7">
    <location>
        <begin position="22"/>
        <end position="230"/>
    </location>
</feature>
<proteinExistence type="predicted"/>
<dbReference type="SUPFAM" id="SSF103473">
    <property type="entry name" value="MFS general substrate transporter"/>
    <property type="match status" value="1"/>
</dbReference>
<dbReference type="AlphaFoldDB" id="S4NS90"/>
<feature type="transmembrane region" description="Helical" evidence="6">
    <location>
        <begin position="21"/>
        <end position="44"/>
    </location>
</feature>